<dbReference type="EMBL" id="JH159151">
    <property type="protein sequence ID" value="EGZ29575.1"/>
    <property type="molecule type" value="Genomic_DNA"/>
</dbReference>
<accession>G4YQ71</accession>
<dbReference type="OMA" id="MLVFADN"/>
<dbReference type="RefSeq" id="XP_009516850.1">
    <property type="nucleotide sequence ID" value="XM_009518555.1"/>
</dbReference>
<organism evidence="1 2">
    <name type="scientific">Phytophthora sojae (strain P6497)</name>
    <name type="common">Soybean stem and root rot agent</name>
    <name type="synonym">Phytophthora megasperma f. sp. glycines</name>
    <dbReference type="NCBI Taxonomy" id="1094619"/>
    <lineage>
        <taxon>Eukaryota</taxon>
        <taxon>Sar</taxon>
        <taxon>Stramenopiles</taxon>
        <taxon>Oomycota</taxon>
        <taxon>Peronosporomycetes</taxon>
        <taxon>Peronosporales</taxon>
        <taxon>Peronosporaceae</taxon>
        <taxon>Phytophthora</taxon>
    </lineage>
</organism>
<name>G4YQ71_PHYSP</name>
<evidence type="ECO:0000313" key="1">
    <source>
        <dbReference type="EMBL" id="EGZ29575.1"/>
    </source>
</evidence>
<proteinExistence type="predicted"/>
<gene>
    <name evidence="1" type="ORF">PHYSODRAFT_467881</name>
</gene>
<keyword evidence="2" id="KW-1185">Reference proteome</keyword>
<protein>
    <submittedName>
        <fullName evidence="1">Uncharacterized protein</fullName>
    </submittedName>
</protein>
<dbReference type="Proteomes" id="UP000002640">
    <property type="component" value="Unassembled WGS sequence"/>
</dbReference>
<dbReference type="InParanoid" id="G4YQ71"/>
<sequence>MHSTFPETTSILYTLIPIALECLLHLSLNSSRILLRALECMPGDTVEDALVVGLGEVDHMLVFANNLRDDSFAVPESMVAMVDENLECTNSIERISEITFF</sequence>
<dbReference type="AlphaFoldDB" id="G4YQ71"/>
<dbReference type="GeneID" id="20653613"/>
<dbReference type="KEGG" id="psoj:PHYSODRAFT_467881"/>
<reference evidence="1 2" key="1">
    <citation type="journal article" date="2006" name="Science">
        <title>Phytophthora genome sequences uncover evolutionary origins and mechanisms of pathogenesis.</title>
        <authorList>
            <person name="Tyler B.M."/>
            <person name="Tripathy S."/>
            <person name="Zhang X."/>
            <person name="Dehal P."/>
            <person name="Jiang R.H."/>
            <person name="Aerts A."/>
            <person name="Arredondo F.D."/>
            <person name="Baxter L."/>
            <person name="Bensasson D."/>
            <person name="Beynon J.L."/>
            <person name="Chapman J."/>
            <person name="Damasceno C.M."/>
            <person name="Dorrance A.E."/>
            <person name="Dou D."/>
            <person name="Dickerman A.W."/>
            <person name="Dubchak I.L."/>
            <person name="Garbelotto M."/>
            <person name="Gijzen M."/>
            <person name="Gordon S.G."/>
            <person name="Govers F."/>
            <person name="Grunwald N.J."/>
            <person name="Huang W."/>
            <person name="Ivors K.L."/>
            <person name="Jones R.W."/>
            <person name="Kamoun S."/>
            <person name="Krampis K."/>
            <person name="Lamour K.H."/>
            <person name="Lee M.K."/>
            <person name="McDonald W.H."/>
            <person name="Medina M."/>
            <person name="Meijer H.J."/>
            <person name="Nordberg E.K."/>
            <person name="Maclean D.J."/>
            <person name="Ospina-Giraldo M.D."/>
            <person name="Morris P.F."/>
            <person name="Phuntumart V."/>
            <person name="Putnam N.H."/>
            <person name="Rash S."/>
            <person name="Rose J.K."/>
            <person name="Sakihama Y."/>
            <person name="Salamov A.A."/>
            <person name="Savidor A."/>
            <person name="Scheuring C.F."/>
            <person name="Smith B.M."/>
            <person name="Sobral B.W."/>
            <person name="Terry A."/>
            <person name="Torto-Alalibo T.A."/>
            <person name="Win J."/>
            <person name="Xu Z."/>
            <person name="Zhang H."/>
            <person name="Grigoriev I.V."/>
            <person name="Rokhsar D.S."/>
            <person name="Boore J.L."/>
        </authorList>
    </citation>
    <scope>NUCLEOTIDE SEQUENCE [LARGE SCALE GENOMIC DNA]</scope>
    <source>
        <strain evidence="1 2">P6497</strain>
    </source>
</reference>
<evidence type="ECO:0000313" key="2">
    <source>
        <dbReference type="Proteomes" id="UP000002640"/>
    </source>
</evidence>